<gene>
    <name evidence="1" type="ORF">OXX778_LOCUS12641</name>
</gene>
<reference evidence="1" key="1">
    <citation type="submission" date="2021-02" db="EMBL/GenBank/DDBJ databases">
        <authorList>
            <person name="Nowell W R."/>
        </authorList>
    </citation>
    <scope>NUCLEOTIDE SEQUENCE</scope>
    <source>
        <strain evidence="1">Ploen Becks lab</strain>
    </source>
</reference>
<sequence length="117" mass="13586">MTINSYLDIDQEFEEAYVIFTENDECIFGINEAQLEQAHSAEESKSLEDTNDNVSTSVEEQIIQNLEFIPSKSREITSKETKNILILNQIKKPTQTQNELDYPWGCLREFTVYNDNI</sequence>
<keyword evidence="2" id="KW-1185">Reference proteome</keyword>
<evidence type="ECO:0000313" key="1">
    <source>
        <dbReference type="EMBL" id="CAF0925954.1"/>
    </source>
</evidence>
<dbReference type="EMBL" id="CAJNOC010002318">
    <property type="protein sequence ID" value="CAF0925954.1"/>
    <property type="molecule type" value="Genomic_DNA"/>
</dbReference>
<accession>A0A814BCC1</accession>
<dbReference type="Proteomes" id="UP000663879">
    <property type="component" value="Unassembled WGS sequence"/>
</dbReference>
<protein>
    <submittedName>
        <fullName evidence="1">Uncharacterized protein</fullName>
    </submittedName>
</protein>
<comment type="caution">
    <text evidence="1">The sequence shown here is derived from an EMBL/GenBank/DDBJ whole genome shotgun (WGS) entry which is preliminary data.</text>
</comment>
<dbReference type="AlphaFoldDB" id="A0A814BCC1"/>
<proteinExistence type="predicted"/>
<evidence type="ECO:0000313" key="2">
    <source>
        <dbReference type="Proteomes" id="UP000663879"/>
    </source>
</evidence>
<name>A0A814BCC1_9BILA</name>
<organism evidence="1 2">
    <name type="scientific">Brachionus calyciflorus</name>
    <dbReference type="NCBI Taxonomy" id="104777"/>
    <lineage>
        <taxon>Eukaryota</taxon>
        <taxon>Metazoa</taxon>
        <taxon>Spiralia</taxon>
        <taxon>Gnathifera</taxon>
        <taxon>Rotifera</taxon>
        <taxon>Eurotatoria</taxon>
        <taxon>Monogononta</taxon>
        <taxon>Pseudotrocha</taxon>
        <taxon>Ploima</taxon>
        <taxon>Brachionidae</taxon>
        <taxon>Brachionus</taxon>
    </lineage>
</organism>